<evidence type="ECO:0000313" key="5">
    <source>
        <dbReference type="EMBL" id="KAK9825628.1"/>
    </source>
</evidence>
<evidence type="ECO:0000256" key="2">
    <source>
        <dbReference type="ARBA" id="ARBA00006809"/>
    </source>
</evidence>
<dbReference type="PANTHER" id="PTHR13213">
    <property type="entry name" value="MYB-BINDING PROTEIN 1A FAMILY MEMBER"/>
    <property type="match status" value="1"/>
</dbReference>
<protein>
    <submittedName>
        <fullName evidence="5">Uncharacterized protein</fullName>
    </submittedName>
</protein>
<sequence length="1118" mass="113260">MEPGKQSKVTALDASPEVLRCFWDLAEVTPDARARAALELLEHLDAAQRGFEPAEAPERPAVKGKGAASGKDRLQAAEQSLAGCAPLVAYALKRLARGLASGRGAARQGFALALTGALAALPAVPVAPVLDLLDAALEAPNSMKGGNAKDALLGRVFAYAAVARSGRLSRHGSSAAGTARAAVALVDAMRRKSFLREAAAEALLNMAESLDAAALAQLIEASPEVLELLTAPPADALPEGLLLAVRLWGRLPADLAAQCALLPAGAPPPPADFFTSTAHDGAHAAPGAAAAFFSRAHLQELLPVLRASSAPHPRLHALWPTLLALLLPGYTPARDAGARARQATPKGAPGAGQVEALWGTVAEADLLASSHERKFLAFKLFTRLLPSLTAEHLPALLSPTFLRCLVNALSHADAHLHAAGRRLLDRLVAHVVAAPDPNARVAVAVALVRCSGGGFDRLTGTRTAAQLLQGLDCKGIDAYVQHLQALFLCGAAALPGAAAGVRGGIARWLAAAGLLSLEGAPAGKLKAPELKALAACEPPLALATQQLCAGRLISLVEAAGKAGLQPRANSKNAAKLEGKGAACAAGGGAPADQGVNGAADGAHEYAAARENAQLADVAAFLATAARSKGVQIAGEPAAAAAAAEALRDLLALAARLEGLGSTADVFRSFTEAITPTGVQDLLRVVESDGRASAEDDAVLQAGSNEDSKEEGEDEEDEEEDEEEQEESEEEEAEAGLPAASAAAGSRGKAGANAAEASTSESEGEGADDEAMFRTDAALAAVLRASADAKGASKEAAAALAHFRFRAAALLEAVARRGGAAAAPAAAAAMALGVPTLLRALGKAAGGGGRGGDGGGGGDEAAWAARLQALVNKHVARLRLPEPLPAVEAAELLRKVLHAAARSRDRRVRDAAAAALAAALRWAPAETAQQAVRDVLADYFEKKKDRLSHATVAAVLRQDGAPAAAAPALARYAGDARSEFLRLEAAQLLLGILRPPRDRRAEVAAALRAHLPTLAAGLATLLRGQFAKLERFVAAAGAAANAVSAIARLFPGEALAALLGGPGASTLSAAADEAGTRGPSQKAASELRRLAAMLASAATGSAAGGLVTERDIGFSAEGL</sequence>
<keyword evidence="6" id="KW-1185">Reference proteome</keyword>
<evidence type="ECO:0000256" key="1">
    <source>
        <dbReference type="ARBA" id="ARBA00004123"/>
    </source>
</evidence>
<dbReference type="AlphaFoldDB" id="A0AAW1QWI6"/>
<dbReference type="InterPro" id="IPR007015">
    <property type="entry name" value="DNA_pol_V/MYBBP1A"/>
</dbReference>
<feature type="compositionally biased region" description="Low complexity" evidence="4">
    <location>
        <begin position="734"/>
        <end position="760"/>
    </location>
</feature>
<dbReference type="GO" id="GO:0005730">
    <property type="term" value="C:nucleolus"/>
    <property type="evidence" value="ECO:0007669"/>
    <property type="project" value="InterPro"/>
</dbReference>
<feature type="region of interest" description="Disordered" evidence="4">
    <location>
        <begin position="688"/>
        <end position="768"/>
    </location>
</feature>
<comment type="similarity">
    <text evidence="2">Belongs to the MYBBP1A family.</text>
</comment>
<dbReference type="Proteomes" id="UP001445335">
    <property type="component" value="Unassembled WGS sequence"/>
</dbReference>
<dbReference type="InterPro" id="IPR016024">
    <property type="entry name" value="ARM-type_fold"/>
</dbReference>
<dbReference type="Pfam" id="PF04931">
    <property type="entry name" value="DNA_pol_phi"/>
    <property type="match status" value="2"/>
</dbReference>
<dbReference type="EMBL" id="JALJOU010000072">
    <property type="protein sequence ID" value="KAK9825628.1"/>
    <property type="molecule type" value="Genomic_DNA"/>
</dbReference>
<evidence type="ECO:0000256" key="4">
    <source>
        <dbReference type="SAM" id="MobiDB-lite"/>
    </source>
</evidence>
<dbReference type="PANTHER" id="PTHR13213:SF2">
    <property type="entry name" value="MYB-BINDING PROTEIN 1A"/>
    <property type="match status" value="1"/>
</dbReference>
<keyword evidence="3" id="KW-0539">Nucleus</keyword>
<name>A0AAW1QWI6_9CHLO</name>
<dbReference type="GO" id="GO:0006355">
    <property type="term" value="P:regulation of DNA-templated transcription"/>
    <property type="evidence" value="ECO:0007669"/>
    <property type="project" value="InterPro"/>
</dbReference>
<reference evidence="5 6" key="1">
    <citation type="journal article" date="2024" name="Nat. Commun.">
        <title>Phylogenomics reveals the evolutionary origins of lichenization in chlorophyte algae.</title>
        <authorList>
            <person name="Puginier C."/>
            <person name="Libourel C."/>
            <person name="Otte J."/>
            <person name="Skaloud P."/>
            <person name="Haon M."/>
            <person name="Grisel S."/>
            <person name="Petersen M."/>
            <person name="Berrin J.G."/>
            <person name="Delaux P.M."/>
            <person name="Dal Grande F."/>
            <person name="Keller J."/>
        </authorList>
    </citation>
    <scope>NUCLEOTIDE SEQUENCE [LARGE SCALE GENOMIC DNA]</scope>
    <source>
        <strain evidence="5 6">SAG 245.80</strain>
    </source>
</reference>
<evidence type="ECO:0000256" key="3">
    <source>
        <dbReference type="ARBA" id="ARBA00023242"/>
    </source>
</evidence>
<feature type="compositionally biased region" description="Acidic residues" evidence="4">
    <location>
        <begin position="707"/>
        <end position="733"/>
    </location>
</feature>
<accession>A0AAW1QWI6</accession>
<comment type="caution">
    <text evidence="5">The sequence shown here is derived from an EMBL/GenBank/DDBJ whole genome shotgun (WGS) entry which is preliminary data.</text>
</comment>
<dbReference type="GO" id="GO:0003677">
    <property type="term" value="F:DNA binding"/>
    <property type="evidence" value="ECO:0007669"/>
    <property type="project" value="InterPro"/>
</dbReference>
<organism evidence="5 6">
    <name type="scientific">Elliptochloris bilobata</name>
    <dbReference type="NCBI Taxonomy" id="381761"/>
    <lineage>
        <taxon>Eukaryota</taxon>
        <taxon>Viridiplantae</taxon>
        <taxon>Chlorophyta</taxon>
        <taxon>core chlorophytes</taxon>
        <taxon>Trebouxiophyceae</taxon>
        <taxon>Trebouxiophyceae incertae sedis</taxon>
        <taxon>Elliptochloris clade</taxon>
        <taxon>Elliptochloris</taxon>
    </lineage>
</organism>
<dbReference type="SUPFAM" id="SSF48371">
    <property type="entry name" value="ARM repeat"/>
    <property type="match status" value="1"/>
</dbReference>
<comment type="subcellular location">
    <subcellularLocation>
        <location evidence="1">Nucleus</location>
    </subcellularLocation>
</comment>
<proteinExistence type="inferred from homology"/>
<gene>
    <name evidence="5" type="ORF">WJX81_000686</name>
</gene>
<evidence type="ECO:0000313" key="6">
    <source>
        <dbReference type="Proteomes" id="UP001445335"/>
    </source>
</evidence>